<reference evidence="2 3" key="1">
    <citation type="submission" date="2016-09" db="EMBL/GenBank/DDBJ databases">
        <authorList>
            <person name="Capua I."/>
            <person name="De Benedictis P."/>
            <person name="Joannis T."/>
            <person name="Lombin L.H."/>
            <person name="Cattoli G."/>
        </authorList>
    </citation>
    <scope>NUCLEOTIDE SEQUENCE [LARGE SCALE GENOMIC DNA]</scope>
    <source>
        <strain evidence="2 3">GluBS11</strain>
    </source>
</reference>
<name>A0A1D3TXD0_9FIRM</name>
<proteinExistence type="predicted"/>
<evidence type="ECO:0000313" key="2">
    <source>
        <dbReference type="EMBL" id="SCP98967.1"/>
    </source>
</evidence>
<dbReference type="AlphaFoldDB" id="A0A1D3TXD0"/>
<sequence>MKIGKIFLSSFLCLILLSLSGCVRSSGDYLTDEQITEQVSNELMEALVNKDLRAVKALLCPYFQETHSELDEEISGIFDFMDGNIISYDEPDGALSGGATTDWGWVEKYAMPEIINIKTSSGKKYEIYYMYYFINKEQPELLGISSINVVLNNDKDDTPIIQYIIDAEESSD</sequence>
<dbReference type="PROSITE" id="PS51257">
    <property type="entry name" value="PROKAR_LIPOPROTEIN"/>
    <property type="match status" value="1"/>
</dbReference>
<feature type="chain" id="PRO_5039574911" description="DUF5104 domain-containing protein" evidence="1">
    <location>
        <begin position="26"/>
        <end position="172"/>
    </location>
</feature>
<feature type="signal peptide" evidence="1">
    <location>
        <begin position="1"/>
        <end position="25"/>
    </location>
</feature>
<dbReference type="STRING" id="1619234.SAMN05421730_10302"/>
<dbReference type="EMBL" id="FMKA01000030">
    <property type="protein sequence ID" value="SCP98967.1"/>
    <property type="molecule type" value="Genomic_DNA"/>
</dbReference>
<protein>
    <recommendedName>
        <fullName evidence="4">DUF5104 domain-containing protein</fullName>
    </recommendedName>
</protein>
<keyword evidence="3" id="KW-1185">Reference proteome</keyword>
<gene>
    <name evidence="2" type="ORF">SAMN05421730_10302</name>
</gene>
<dbReference type="RefSeq" id="WP_169823742.1">
    <property type="nucleotide sequence ID" value="NZ_FMKA01000030.1"/>
</dbReference>
<keyword evidence="1" id="KW-0732">Signal</keyword>
<dbReference type="Proteomes" id="UP000199315">
    <property type="component" value="Unassembled WGS sequence"/>
</dbReference>
<organism evidence="2 3">
    <name type="scientific">Anaerobium acetethylicum</name>
    <dbReference type="NCBI Taxonomy" id="1619234"/>
    <lineage>
        <taxon>Bacteria</taxon>
        <taxon>Bacillati</taxon>
        <taxon>Bacillota</taxon>
        <taxon>Clostridia</taxon>
        <taxon>Lachnospirales</taxon>
        <taxon>Lachnospiraceae</taxon>
        <taxon>Anaerobium</taxon>
    </lineage>
</organism>
<evidence type="ECO:0008006" key="4">
    <source>
        <dbReference type="Google" id="ProtNLM"/>
    </source>
</evidence>
<dbReference type="Gene3D" id="3.10.450.50">
    <property type="match status" value="1"/>
</dbReference>
<accession>A0A1D3TXD0</accession>
<evidence type="ECO:0000256" key="1">
    <source>
        <dbReference type="SAM" id="SignalP"/>
    </source>
</evidence>
<evidence type="ECO:0000313" key="3">
    <source>
        <dbReference type="Proteomes" id="UP000199315"/>
    </source>
</evidence>